<evidence type="ECO:0000313" key="14">
    <source>
        <dbReference type="Proteomes" id="UP000449969"/>
    </source>
</evidence>
<feature type="active site" description="Proton donor/acceptor" evidence="9">
    <location>
        <position position="179"/>
    </location>
</feature>
<dbReference type="CDD" id="cd16913">
    <property type="entry name" value="YkuD_like"/>
    <property type="match status" value="1"/>
</dbReference>
<sequence>MTSLSPVRRRFSLRAMAASAFATALLTVPFGSANAQSFGYAPMQLQPYPQDQGYSRGYGSEAPQAADEDAQLPDRLRKQIVSFDRSEPAGTIVIDTNNTYLYYVLGQGRAIRYGVGVGREGFTWSGVQSVSRKAEWPDWHPPAEMIARQPYLPRFVAGGPGNPLGARAMYLGSSEYRIHGTNDPTTIGKFVSSGCIRMTNEDVMDLFGRVNVGAKVVVLPKNAPLMARGGDAVRKHPAVTTQPSGRQALNISASSVN</sequence>
<evidence type="ECO:0000259" key="12">
    <source>
        <dbReference type="PROSITE" id="PS52029"/>
    </source>
</evidence>
<accession>A0A844TCQ6</accession>
<keyword evidence="8 9" id="KW-0961">Cell wall biogenesis/degradation</keyword>
<organism evidence="13 14">
    <name type="scientific">Bradyrhizobium cajani</name>
    <dbReference type="NCBI Taxonomy" id="1928661"/>
    <lineage>
        <taxon>Bacteria</taxon>
        <taxon>Pseudomonadati</taxon>
        <taxon>Pseudomonadota</taxon>
        <taxon>Alphaproteobacteria</taxon>
        <taxon>Hyphomicrobiales</taxon>
        <taxon>Nitrobacteraceae</taxon>
        <taxon>Bradyrhizobium</taxon>
    </lineage>
</organism>
<proteinExistence type="inferred from homology"/>
<name>A0A844TCQ6_9BRAD</name>
<comment type="caution">
    <text evidence="13">The sequence shown here is derived from an EMBL/GenBank/DDBJ whole genome shotgun (WGS) entry which is preliminary data.</text>
</comment>
<dbReference type="GO" id="GO:0008360">
    <property type="term" value="P:regulation of cell shape"/>
    <property type="evidence" value="ECO:0007669"/>
    <property type="project" value="UniProtKB-UniRule"/>
</dbReference>
<feature type="region of interest" description="Disordered" evidence="10">
    <location>
        <begin position="51"/>
        <end position="70"/>
    </location>
</feature>
<comment type="pathway">
    <text evidence="1 9">Cell wall biogenesis; peptidoglycan biosynthesis.</text>
</comment>
<dbReference type="InterPro" id="IPR006311">
    <property type="entry name" value="TAT_signal"/>
</dbReference>
<dbReference type="Pfam" id="PF03734">
    <property type="entry name" value="YkuD"/>
    <property type="match status" value="1"/>
</dbReference>
<feature type="active site" description="Nucleophile" evidence="9">
    <location>
        <position position="195"/>
    </location>
</feature>
<evidence type="ECO:0000256" key="5">
    <source>
        <dbReference type="ARBA" id="ARBA00022801"/>
    </source>
</evidence>
<dbReference type="GO" id="GO:0016757">
    <property type="term" value="F:glycosyltransferase activity"/>
    <property type="evidence" value="ECO:0007669"/>
    <property type="project" value="UniProtKB-KW"/>
</dbReference>
<evidence type="ECO:0000313" key="13">
    <source>
        <dbReference type="EMBL" id="MVT72811.1"/>
    </source>
</evidence>
<evidence type="ECO:0000256" key="1">
    <source>
        <dbReference type="ARBA" id="ARBA00004752"/>
    </source>
</evidence>
<evidence type="ECO:0000256" key="3">
    <source>
        <dbReference type="ARBA" id="ARBA00022676"/>
    </source>
</evidence>
<dbReference type="GO" id="GO:0005576">
    <property type="term" value="C:extracellular region"/>
    <property type="evidence" value="ECO:0007669"/>
    <property type="project" value="TreeGrafter"/>
</dbReference>
<keyword evidence="7 9" id="KW-0573">Peptidoglycan synthesis</keyword>
<evidence type="ECO:0000256" key="2">
    <source>
        <dbReference type="ARBA" id="ARBA00005992"/>
    </source>
</evidence>
<keyword evidence="4" id="KW-0808">Transferase</keyword>
<gene>
    <name evidence="13" type="ORF">GPL20_06780</name>
</gene>
<dbReference type="UniPathway" id="UPA00219"/>
<dbReference type="PANTHER" id="PTHR30582:SF24">
    <property type="entry name" value="L,D-TRANSPEPTIDASE ERFK_SRFK-RELATED"/>
    <property type="match status" value="1"/>
</dbReference>
<comment type="similarity">
    <text evidence="2">Belongs to the YkuD family.</text>
</comment>
<feature type="domain" description="L,D-TPase catalytic" evidence="12">
    <location>
        <begin position="90"/>
        <end position="219"/>
    </location>
</feature>
<dbReference type="FunFam" id="2.40.440.10:FF:000002">
    <property type="entry name" value="L,D-transpeptidase ErfK/SrfK"/>
    <property type="match status" value="1"/>
</dbReference>
<dbReference type="GO" id="GO:0018104">
    <property type="term" value="P:peptidoglycan-protein cross-linking"/>
    <property type="evidence" value="ECO:0007669"/>
    <property type="project" value="TreeGrafter"/>
</dbReference>
<dbReference type="PROSITE" id="PS52029">
    <property type="entry name" value="LD_TPASE"/>
    <property type="match status" value="1"/>
</dbReference>
<evidence type="ECO:0000256" key="10">
    <source>
        <dbReference type="SAM" id="MobiDB-lite"/>
    </source>
</evidence>
<evidence type="ECO:0000256" key="9">
    <source>
        <dbReference type="PROSITE-ProRule" id="PRU01373"/>
    </source>
</evidence>
<dbReference type="SUPFAM" id="SSF141523">
    <property type="entry name" value="L,D-transpeptidase catalytic domain-like"/>
    <property type="match status" value="1"/>
</dbReference>
<dbReference type="Gene3D" id="2.40.440.10">
    <property type="entry name" value="L,D-transpeptidase catalytic domain-like"/>
    <property type="match status" value="1"/>
</dbReference>
<dbReference type="InterPro" id="IPR005490">
    <property type="entry name" value="LD_TPept_cat_dom"/>
</dbReference>
<dbReference type="PANTHER" id="PTHR30582">
    <property type="entry name" value="L,D-TRANSPEPTIDASE"/>
    <property type="match status" value="1"/>
</dbReference>
<keyword evidence="6 9" id="KW-0133">Cell shape</keyword>
<keyword evidence="14" id="KW-1185">Reference proteome</keyword>
<reference evidence="13 14" key="1">
    <citation type="submission" date="2019-12" db="EMBL/GenBank/DDBJ databases">
        <title>Draft genome sequences Bradyrhizobium cajani AMBPC1010, Bradyrhizobium pachyrhizi AMBPC1040 and Bradyrhizobium yuanmingense ALSPC3051, three plant growth promoting strains isolated from nodules of Cajanus cajan L. in Dominican Republic.</title>
        <authorList>
            <person name="Flores-Felix J.D."/>
            <person name="Araujo J."/>
            <person name="Diaz-Alcantara C."/>
            <person name="Gonzalez-Andres F."/>
            <person name="Velazquez E."/>
        </authorList>
    </citation>
    <scope>NUCLEOTIDE SEQUENCE [LARGE SCALE GENOMIC DNA]</scope>
    <source>
        <strain evidence="13 14">1010</strain>
    </source>
</reference>
<evidence type="ECO:0000256" key="6">
    <source>
        <dbReference type="ARBA" id="ARBA00022960"/>
    </source>
</evidence>
<dbReference type="EMBL" id="WQNE01000003">
    <property type="protein sequence ID" value="MVT72811.1"/>
    <property type="molecule type" value="Genomic_DNA"/>
</dbReference>
<dbReference type="InterPro" id="IPR050979">
    <property type="entry name" value="LD-transpeptidase"/>
</dbReference>
<keyword evidence="5" id="KW-0378">Hydrolase</keyword>
<keyword evidence="11" id="KW-0732">Signal</keyword>
<evidence type="ECO:0000256" key="8">
    <source>
        <dbReference type="ARBA" id="ARBA00023316"/>
    </source>
</evidence>
<feature type="compositionally biased region" description="Polar residues" evidence="10">
    <location>
        <begin position="239"/>
        <end position="257"/>
    </location>
</feature>
<feature type="region of interest" description="Disordered" evidence="10">
    <location>
        <begin position="238"/>
        <end position="257"/>
    </location>
</feature>
<dbReference type="OrthoDB" id="9813664at2"/>
<dbReference type="AlphaFoldDB" id="A0A844TCQ6"/>
<dbReference type="Proteomes" id="UP000449969">
    <property type="component" value="Unassembled WGS sequence"/>
</dbReference>
<dbReference type="GO" id="GO:0071972">
    <property type="term" value="F:peptidoglycan L,D-transpeptidase activity"/>
    <property type="evidence" value="ECO:0007669"/>
    <property type="project" value="TreeGrafter"/>
</dbReference>
<dbReference type="InterPro" id="IPR038063">
    <property type="entry name" value="Transpep_catalytic_dom"/>
</dbReference>
<evidence type="ECO:0000256" key="7">
    <source>
        <dbReference type="ARBA" id="ARBA00022984"/>
    </source>
</evidence>
<keyword evidence="3" id="KW-0328">Glycosyltransferase</keyword>
<dbReference type="GO" id="GO:0071555">
    <property type="term" value="P:cell wall organization"/>
    <property type="evidence" value="ECO:0007669"/>
    <property type="project" value="UniProtKB-UniRule"/>
</dbReference>
<feature type="signal peptide" evidence="11">
    <location>
        <begin position="1"/>
        <end position="35"/>
    </location>
</feature>
<protein>
    <submittedName>
        <fullName evidence="13">L,D-transpeptidase family protein</fullName>
    </submittedName>
</protein>
<evidence type="ECO:0000256" key="11">
    <source>
        <dbReference type="SAM" id="SignalP"/>
    </source>
</evidence>
<dbReference type="PROSITE" id="PS51318">
    <property type="entry name" value="TAT"/>
    <property type="match status" value="1"/>
</dbReference>
<feature type="chain" id="PRO_5032899225" evidence="11">
    <location>
        <begin position="36"/>
        <end position="257"/>
    </location>
</feature>
<evidence type="ECO:0000256" key="4">
    <source>
        <dbReference type="ARBA" id="ARBA00022679"/>
    </source>
</evidence>
<dbReference type="RefSeq" id="WP_157328809.1">
    <property type="nucleotide sequence ID" value="NZ_JANADL010000007.1"/>
</dbReference>